<dbReference type="PANTHER" id="PTHR23235:SF142">
    <property type="entry name" value="ZINC FINGER PROTEIN 384"/>
    <property type="match status" value="1"/>
</dbReference>
<dbReference type="PROSITE" id="PS00028">
    <property type="entry name" value="ZINC_FINGER_C2H2_1"/>
    <property type="match status" value="3"/>
</dbReference>
<dbReference type="GO" id="GO:0000981">
    <property type="term" value="F:DNA-binding transcription factor activity, RNA polymerase II-specific"/>
    <property type="evidence" value="ECO:0007669"/>
    <property type="project" value="TreeGrafter"/>
</dbReference>
<keyword evidence="1" id="KW-0479">Metal-binding</keyword>
<dbReference type="Gene3D" id="3.30.160.60">
    <property type="entry name" value="Classic Zinc Finger"/>
    <property type="match status" value="3"/>
</dbReference>
<dbReference type="Proteomes" id="UP001178148">
    <property type="component" value="Unassembled WGS sequence"/>
</dbReference>
<evidence type="ECO:0000259" key="6">
    <source>
        <dbReference type="PROSITE" id="PS50157"/>
    </source>
</evidence>
<feature type="non-terminal residue" evidence="7">
    <location>
        <position position="1"/>
    </location>
</feature>
<evidence type="ECO:0000313" key="8">
    <source>
        <dbReference type="Proteomes" id="UP001178148"/>
    </source>
</evidence>
<comment type="caution">
    <text evidence="7">The sequence shown here is derived from an EMBL/GenBank/DDBJ whole genome shotgun (WGS) entry which is preliminary data.</text>
</comment>
<gene>
    <name evidence="7" type="ORF">QS748_11355</name>
</gene>
<evidence type="ECO:0000256" key="5">
    <source>
        <dbReference type="PROSITE-ProRule" id="PRU00042"/>
    </source>
</evidence>
<evidence type="ECO:0000313" key="7">
    <source>
        <dbReference type="EMBL" id="MDP0589742.1"/>
    </source>
</evidence>
<keyword evidence="4" id="KW-0862">Zinc</keyword>
<dbReference type="FunFam" id="3.30.160.60:FF:001788">
    <property type="entry name" value="ras-responsive element-binding protein 1"/>
    <property type="match status" value="1"/>
</dbReference>
<organism evidence="7 8">
    <name type="scientific">Candidatus Endonucleibacter bathymodioli</name>
    <dbReference type="NCBI Taxonomy" id="539814"/>
    <lineage>
        <taxon>Bacteria</taxon>
        <taxon>Pseudomonadati</taxon>
        <taxon>Pseudomonadota</taxon>
        <taxon>Gammaproteobacteria</taxon>
        <taxon>Oceanospirillales</taxon>
        <taxon>Endozoicomonadaceae</taxon>
        <taxon>Candidatus Endonucleibacter</taxon>
    </lineage>
</organism>
<evidence type="ECO:0000256" key="2">
    <source>
        <dbReference type="ARBA" id="ARBA00022737"/>
    </source>
</evidence>
<dbReference type="InterPro" id="IPR036236">
    <property type="entry name" value="Znf_C2H2_sf"/>
</dbReference>
<keyword evidence="8" id="KW-1185">Reference proteome</keyword>
<dbReference type="EMBL" id="JASXSV010000019">
    <property type="protein sequence ID" value="MDP0589742.1"/>
    <property type="molecule type" value="Genomic_DNA"/>
</dbReference>
<name>A0AA90NNA1_9GAMM</name>
<dbReference type="SMART" id="SM00355">
    <property type="entry name" value="ZnF_C2H2"/>
    <property type="match status" value="3"/>
</dbReference>
<evidence type="ECO:0000256" key="4">
    <source>
        <dbReference type="ARBA" id="ARBA00022833"/>
    </source>
</evidence>
<dbReference type="GO" id="GO:0008270">
    <property type="term" value="F:zinc ion binding"/>
    <property type="evidence" value="ECO:0007669"/>
    <property type="project" value="UniProtKB-KW"/>
</dbReference>
<dbReference type="FunFam" id="3.30.160.60:FF:000446">
    <property type="entry name" value="Zinc finger protein"/>
    <property type="match status" value="1"/>
</dbReference>
<evidence type="ECO:0000256" key="1">
    <source>
        <dbReference type="ARBA" id="ARBA00022723"/>
    </source>
</evidence>
<feature type="domain" description="C2H2-type" evidence="6">
    <location>
        <begin position="63"/>
        <end position="91"/>
    </location>
</feature>
<dbReference type="AlphaFoldDB" id="A0AA90NNA1"/>
<dbReference type="Pfam" id="PF00096">
    <property type="entry name" value="zf-C2H2"/>
    <property type="match status" value="3"/>
</dbReference>
<feature type="domain" description="C2H2-type" evidence="6">
    <location>
        <begin position="35"/>
        <end position="62"/>
    </location>
</feature>
<feature type="domain" description="C2H2-type" evidence="6">
    <location>
        <begin position="7"/>
        <end position="34"/>
    </location>
</feature>
<reference evidence="7 8" key="1">
    <citation type="journal article" date="2023" name="bioRxiv">
        <title>An intranuclear bacterial parasite of deep-sea mussels expresses apoptosis inhibitors acquired from its host.</title>
        <authorList>
            <person name="Gonzalez Porras M.A."/>
            <person name="Assie A."/>
            <person name="Tietjen M."/>
            <person name="Violette M."/>
            <person name="Kleiner M."/>
            <person name="Gruber-Vodicka H."/>
            <person name="Dubilier N."/>
            <person name="Leisch N."/>
        </authorList>
    </citation>
    <scope>NUCLEOTIDE SEQUENCE [LARGE SCALE GENOMIC DNA]</scope>
    <source>
        <strain evidence="7">IAP13</strain>
    </source>
</reference>
<keyword evidence="2" id="KW-0677">Repeat</keyword>
<proteinExistence type="predicted"/>
<sequence>HEKKPRPICDVCSKECNTLSSLKSHMMIHTGDRPFNCNVCYKTFITKQNAQRHMRKHTQEGYFLCNVCNNNFTAISSLKRHMSNIHKMATDPCVPDA</sequence>
<accession>A0AA90NNA1</accession>
<dbReference type="SUPFAM" id="SSF57667">
    <property type="entry name" value="beta-beta-alpha zinc fingers"/>
    <property type="match status" value="2"/>
</dbReference>
<dbReference type="PANTHER" id="PTHR23235">
    <property type="entry name" value="KRUEPPEL-LIKE TRANSCRIPTION FACTOR"/>
    <property type="match status" value="1"/>
</dbReference>
<evidence type="ECO:0000256" key="3">
    <source>
        <dbReference type="ARBA" id="ARBA00022771"/>
    </source>
</evidence>
<dbReference type="PROSITE" id="PS50157">
    <property type="entry name" value="ZINC_FINGER_C2H2_2"/>
    <property type="match status" value="3"/>
</dbReference>
<dbReference type="InterPro" id="IPR013087">
    <property type="entry name" value="Znf_C2H2_type"/>
</dbReference>
<dbReference type="GO" id="GO:0000978">
    <property type="term" value="F:RNA polymerase II cis-regulatory region sequence-specific DNA binding"/>
    <property type="evidence" value="ECO:0007669"/>
    <property type="project" value="TreeGrafter"/>
</dbReference>
<keyword evidence="3 5" id="KW-0863">Zinc-finger</keyword>
<protein>
    <submittedName>
        <fullName evidence="7">C2H2-type zinc finger protein</fullName>
    </submittedName>
</protein>